<dbReference type="InterPro" id="IPR001867">
    <property type="entry name" value="OmpR/PhoB-type_DNA-bd"/>
</dbReference>
<dbReference type="PROSITE" id="PS50110">
    <property type="entry name" value="RESPONSE_REGULATORY"/>
    <property type="match status" value="1"/>
</dbReference>
<feature type="DNA-binding region" description="OmpR/PhoB-type" evidence="7">
    <location>
        <begin position="124"/>
        <end position="221"/>
    </location>
</feature>
<dbReference type="PANTHER" id="PTHR48111:SF22">
    <property type="entry name" value="REGULATOR OF RPOS"/>
    <property type="match status" value="1"/>
</dbReference>
<dbReference type="RefSeq" id="WP_025080313.1">
    <property type="nucleotide sequence ID" value="NZ_AZGI01000001.1"/>
</dbReference>
<dbReference type="GO" id="GO:0032993">
    <property type="term" value="C:protein-DNA complex"/>
    <property type="evidence" value="ECO:0007669"/>
    <property type="project" value="TreeGrafter"/>
</dbReference>
<keyword evidence="11" id="KW-1185">Reference proteome</keyword>
<dbReference type="Gene3D" id="3.40.50.2300">
    <property type="match status" value="1"/>
</dbReference>
<evidence type="ECO:0000259" key="8">
    <source>
        <dbReference type="PROSITE" id="PS50110"/>
    </source>
</evidence>
<evidence type="ECO:0000256" key="3">
    <source>
        <dbReference type="ARBA" id="ARBA00023015"/>
    </source>
</evidence>
<evidence type="ECO:0000256" key="4">
    <source>
        <dbReference type="ARBA" id="ARBA00023125"/>
    </source>
</evidence>
<organism evidence="10 11">
    <name type="scientific">Lactobacillus hamsteri DSM 5661 = JCM 6256</name>
    <dbReference type="NCBI Taxonomy" id="1423754"/>
    <lineage>
        <taxon>Bacteria</taxon>
        <taxon>Bacillati</taxon>
        <taxon>Bacillota</taxon>
        <taxon>Bacilli</taxon>
        <taxon>Lactobacillales</taxon>
        <taxon>Lactobacillaceae</taxon>
        <taxon>Lactobacillus</taxon>
    </lineage>
</organism>
<dbReference type="Pfam" id="PF00072">
    <property type="entry name" value="Response_reg"/>
    <property type="match status" value="1"/>
</dbReference>
<dbReference type="GO" id="GO:0000156">
    <property type="term" value="F:phosphorelay response regulator activity"/>
    <property type="evidence" value="ECO:0007669"/>
    <property type="project" value="TreeGrafter"/>
</dbReference>
<evidence type="ECO:0000259" key="9">
    <source>
        <dbReference type="PROSITE" id="PS51755"/>
    </source>
</evidence>
<evidence type="ECO:0000256" key="1">
    <source>
        <dbReference type="ARBA" id="ARBA00022553"/>
    </source>
</evidence>
<dbReference type="PANTHER" id="PTHR48111">
    <property type="entry name" value="REGULATOR OF RPOS"/>
    <property type="match status" value="1"/>
</dbReference>
<proteinExistence type="predicted"/>
<evidence type="ECO:0000313" key="11">
    <source>
        <dbReference type="Proteomes" id="UP000051223"/>
    </source>
</evidence>
<dbReference type="SMART" id="SM00448">
    <property type="entry name" value="REC"/>
    <property type="match status" value="1"/>
</dbReference>
<accession>A0A0R1YN38</accession>
<dbReference type="SUPFAM" id="SSF52172">
    <property type="entry name" value="CheY-like"/>
    <property type="match status" value="1"/>
</dbReference>
<dbReference type="GO" id="GO:0000976">
    <property type="term" value="F:transcription cis-regulatory region binding"/>
    <property type="evidence" value="ECO:0007669"/>
    <property type="project" value="TreeGrafter"/>
</dbReference>
<keyword evidence="4 7" id="KW-0238">DNA-binding</keyword>
<dbReference type="InterPro" id="IPR016032">
    <property type="entry name" value="Sig_transdc_resp-reg_C-effctor"/>
</dbReference>
<dbReference type="STRING" id="1423754.FC39_GL001113"/>
<dbReference type="InterPro" id="IPR001789">
    <property type="entry name" value="Sig_transdc_resp-reg_receiver"/>
</dbReference>
<protein>
    <submittedName>
        <fullName evidence="10">DNA-binding response regulator</fullName>
    </submittedName>
</protein>
<evidence type="ECO:0000313" key="10">
    <source>
        <dbReference type="EMBL" id="KRM41305.1"/>
    </source>
</evidence>
<dbReference type="InterPro" id="IPR036388">
    <property type="entry name" value="WH-like_DNA-bd_sf"/>
</dbReference>
<dbReference type="Proteomes" id="UP000051223">
    <property type="component" value="Unassembled WGS sequence"/>
</dbReference>
<dbReference type="InterPro" id="IPR011006">
    <property type="entry name" value="CheY-like_superfamily"/>
</dbReference>
<sequence>MKILLAEDEPQLNRVITVALESVKYQVDSVFDGEEAVEKVKNNAYDVIILDIMMPVKDGIEALKEIRAMGDKTYVMMLTAKAEIDDRVTGLESGADDYLTKPFSLKELIARLRSQERRAADYSNNELEYEDLHLDSEHQKLEAKNSISLSSKETELLSYLILNNEKEISTKEILNHVWKDDEDADDQVVWIYISYLRQKFISIQSKAKIVGEKGGNFKLTK</sequence>
<name>A0A0R1YN38_9LACO</name>
<keyword evidence="2" id="KW-0902">Two-component regulatory system</keyword>
<feature type="modified residue" description="4-aspartylphosphate" evidence="6">
    <location>
        <position position="51"/>
    </location>
</feature>
<reference evidence="10 11" key="1">
    <citation type="journal article" date="2015" name="Genome Announc.">
        <title>Expanding the biotechnology potential of lactobacilli through comparative genomics of 213 strains and associated genera.</title>
        <authorList>
            <person name="Sun Z."/>
            <person name="Harris H.M."/>
            <person name="McCann A."/>
            <person name="Guo C."/>
            <person name="Argimon S."/>
            <person name="Zhang W."/>
            <person name="Yang X."/>
            <person name="Jeffery I.B."/>
            <person name="Cooney J.C."/>
            <person name="Kagawa T.F."/>
            <person name="Liu W."/>
            <person name="Song Y."/>
            <person name="Salvetti E."/>
            <person name="Wrobel A."/>
            <person name="Rasinkangas P."/>
            <person name="Parkhill J."/>
            <person name="Rea M.C."/>
            <person name="O'Sullivan O."/>
            <person name="Ritari J."/>
            <person name="Douillard F.P."/>
            <person name="Paul Ross R."/>
            <person name="Yang R."/>
            <person name="Briner A.E."/>
            <person name="Felis G.E."/>
            <person name="de Vos W.M."/>
            <person name="Barrangou R."/>
            <person name="Klaenhammer T.R."/>
            <person name="Caufield P.W."/>
            <person name="Cui Y."/>
            <person name="Zhang H."/>
            <person name="O'Toole P.W."/>
        </authorList>
    </citation>
    <scope>NUCLEOTIDE SEQUENCE [LARGE SCALE GENOMIC DNA]</scope>
    <source>
        <strain evidence="10 11">DSM 5661</strain>
    </source>
</reference>
<gene>
    <name evidence="10" type="ORF">FC39_GL001113</name>
</gene>
<dbReference type="CDD" id="cd00383">
    <property type="entry name" value="trans_reg_C"/>
    <property type="match status" value="1"/>
</dbReference>
<dbReference type="PATRIC" id="fig|1423754.3.peg.1144"/>
<dbReference type="PROSITE" id="PS51755">
    <property type="entry name" value="OMPR_PHOB"/>
    <property type="match status" value="1"/>
</dbReference>
<dbReference type="GO" id="GO:0005829">
    <property type="term" value="C:cytosol"/>
    <property type="evidence" value="ECO:0007669"/>
    <property type="project" value="TreeGrafter"/>
</dbReference>
<feature type="domain" description="OmpR/PhoB-type" evidence="9">
    <location>
        <begin position="124"/>
        <end position="221"/>
    </location>
</feature>
<evidence type="ECO:0000256" key="5">
    <source>
        <dbReference type="ARBA" id="ARBA00023163"/>
    </source>
</evidence>
<dbReference type="InterPro" id="IPR039420">
    <property type="entry name" value="WalR-like"/>
</dbReference>
<dbReference type="Gene3D" id="6.10.250.690">
    <property type="match status" value="1"/>
</dbReference>
<keyword evidence="1 6" id="KW-0597">Phosphoprotein</keyword>
<dbReference type="Gene3D" id="1.10.10.10">
    <property type="entry name" value="Winged helix-like DNA-binding domain superfamily/Winged helix DNA-binding domain"/>
    <property type="match status" value="1"/>
</dbReference>
<evidence type="ECO:0000256" key="2">
    <source>
        <dbReference type="ARBA" id="ARBA00023012"/>
    </source>
</evidence>
<dbReference type="SUPFAM" id="SSF46894">
    <property type="entry name" value="C-terminal effector domain of the bipartite response regulators"/>
    <property type="match status" value="1"/>
</dbReference>
<dbReference type="Pfam" id="PF00486">
    <property type="entry name" value="Trans_reg_C"/>
    <property type="match status" value="1"/>
</dbReference>
<evidence type="ECO:0000256" key="7">
    <source>
        <dbReference type="PROSITE-ProRule" id="PRU01091"/>
    </source>
</evidence>
<keyword evidence="3" id="KW-0805">Transcription regulation</keyword>
<comment type="caution">
    <text evidence="10">The sequence shown here is derived from an EMBL/GenBank/DDBJ whole genome shotgun (WGS) entry which is preliminary data.</text>
</comment>
<evidence type="ECO:0000256" key="6">
    <source>
        <dbReference type="PROSITE-ProRule" id="PRU00169"/>
    </source>
</evidence>
<dbReference type="GO" id="GO:0006355">
    <property type="term" value="P:regulation of DNA-templated transcription"/>
    <property type="evidence" value="ECO:0007669"/>
    <property type="project" value="InterPro"/>
</dbReference>
<keyword evidence="5" id="KW-0804">Transcription</keyword>
<dbReference type="AlphaFoldDB" id="A0A0R1YN38"/>
<dbReference type="EMBL" id="AZGI01000001">
    <property type="protein sequence ID" value="KRM41305.1"/>
    <property type="molecule type" value="Genomic_DNA"/>
</dbReference>
<dbReference type="OrthoDB" id="9790442at2"/>
<dbReference type="SMART" id="SM00862">
    <property type="entry name" value="Trans_reg_C"/>
    <property type="match status" value="1"/>
</dbReference>
<dbReference type="eggNOG" id="COG0745">
    <property type="taxonomic scope" value="Bacteria"/>
</dbReference>
<feature type="domain" description="Response regulatory" evidence="8">
    <location>
        <begin position="2"/>
        <end position="116"/>
    </location>
</feature>